<dbReference type="InterPro" id="IPR036907">
    <property type="entry name" value="5'-Nucleotdase_C_sf"/>
</dbReference>
<dbReference type="Pfam" id="PF02872">
    <property type="entry name" value="5_nucleotid_C"/>
    <property type="match status" value="1"/>
</dbReference>
<dbReference type="SUPFAM" id="SSF56219">
    <property type="entry name" value="DNase I-like"/>
    <property type="match status" value="1"/>
</dbReference>
<dbReference type="SUPFAM" id="SSF56300">
    <property type="entry name" value="Metallo-dependent phosphatases"/>
    <property type="match status" value="1"/>
</dbReference>
<dbReference type="InterPro" id="IPR001322">
    <property type="entry name" value="Lamin_tail_dom"/>
</dbReference>
<name>A0A4R8VAU6_9MICO</name>
<dbReference type="PRINTS" id="PR01607">
    <property type="entry name" value="APYRASEFAMLY"/>
</dbReference>
<dbReference type="InterPro" id="IPR029052">
    <property type="entry name" value="Metallo-depent_PP-like"/>
</dbReference>
<sequence>MSHAPRTGLKSVFASLLGFALVIAPLAVLPAQANTAGTGVVINELYLNGGSSGATYLNKFVELYNPTGADIALTGMSLQYRSASGTASPTSVVALTGVIPSHKTYLVSGGSNASNGAALPTPDLVAPSMNMSGSGGQVFLSSQTTALTPGTGNMVGVAGIVDMVGYGTANSYETSAASAASVTTSINRAGGVDTDINSADFSTAAPTPTASGYVPPAPVDLGFKTIEEIQGTGDASPFAGDDTLSTKGIVTAAYQTGGFNGFYIQTPGTGGAIDMTNHTASDGLFVYSAGTGAVGDVEVGDFVEIHGSISEYYGLTQITPTDSSSVTVLTDTVAPVTPATIGWQTSETKRESLEGMLLAPQGSYTVSDTYSTNQYGEILLASGTSPLLQPTEVAAPGVAAYAAALAANKNISVTLDDGATTNFLSSANQGIPLPWVSNDHPVRVGEAVTFTSPMIFDFRNSAWKLQPTQQLTVANAATVQPATFADNRTAAPEDVGGEVKLATFNVLNYFTTLGEDVAGCTPYNDRDGNPITVKSCTTDNGPRGAWDAANLQRQQDKIVAAITALGADVVGLEEIEASTSVAGGGTDRDAALKSLVAALNAKAGSDVWSPVLSPATVPATEDVIRTAFIYRNATVEPVGASTILIGSAAFDNARDPLAQAFKAKGAPDADKFLAIVNHFKSKGSAGPLPGDEDINDGQGASNASRVAQAHALVDFADAMSTSADTDRVFLMGDFNSYTMEDPIAVLTDAGYIDQGSKTGEYTYSYGGSVGSLDHVFANTAADKTVNDVDIWNINSPESVALEYSRYNYNTTNFYRADMYRASDHDPLILGLNLTPNTKVDLNLLNINDFHGRIDSNTVKFAGTIEQLRAEYGDANSLLGSAGDNIGASLFASSSQKDKPTIDVLNALQLQSSVGNHEFDTGYADLTGEIASWTDWNYLGANVYFKGTTDPALQEYVVVDVAGVKVGVIGAVTQETPSLVTPSGIAMLDFGDPVDAVNRVAAQLSDGDESNGEADVIVAEYHEGASVGTAGGGTLENQVALGGAFAEIVNDTSSDVDVIFTGHTHQAYAWDAPIPGDSTHTRPVLQTGSYGANIGQVVLTFDTATDAVTGYTMRNVPRTTVDDATLVATYPRAATVKGIVDAAIAQAAVIGNVPVGSVTADITRAFAAGVEDRGAESTIGNLVANSLVASLGSADRGGAEIGIVNPGGLRADLLYGDDGVITYAEANAVLPFLNNLWTTTLTGAQFKQVLEEQWQRTADGVPLTSGRTFLNLGLSDNVTYTYDPNRAMDDRVTAIYIDGQPIDMTKDYRIGSFNFLLEGGDNFWEFKNGTDTKDSGLVDRDAWIDYITANSPLSPNFARHAVQVTDVTPGPVAPGDTVTLNVSKLDLTSLGSPANTELTLTWEGSSAVLGTVPVSGGAAAVSFTVPADASGSGTLVMTAAPSGTTVRVPINIETVPTFTSSTDLKLQGPIGLSWKMPQVKVTVSTDAGSAPTGQVIISVNGSAVTTESLTAEDKGKVKLALPKLPSGIYLVTAEFVPDAADVAGSTSAGKYLVVLF</sequence>
<dbReference type="NCBIfam" id="NF033681">
    <property type="entry name" value="ExeM_NucH_DNase"/>
    <property type="match status" value="1"/>
</dbReference>
<keyword evidence="3" id="KW-1185">Reference proteome</keyword>
<dbReference type="InterPro" id="IPR006179">
    <property type="entry name" value="5_nucleotidase/apyrase"/>
</dbReference>
<keyword evidence="2" id="KW-0540">Nuclease</keyword>
<dbReference type="Gene3D" id="3.60.10.10">
    <property type="entry name" value="Endonuclease/exonuclease/phosphatase"/>
    <property type="match status" value="1"/>
</dbReference>
<dbReference type="InterPro" id="IPR005135">
    <property type="entry name" value="Endo/exonuclease/phosphatase"/>
</dbReference>
<dbReference type="InterPro" id="IPR047971">
    <property type="entry name" value="ExeM-like"/>
</dbReference>
<keyword evidence="2" id="KW-0255">Endonuclease</keyword>
<dbReference type="InterPro" id="IPR036415">
    <property type="entry name" value="Lamin_tail_dom_sf"/>
</dbReference>
<dbReference type="PANTHER" id="PTHR42834:SF1">
    <property type="entry name" value="ENDONUCLEASE_EXONUCLEASE_PHOSPHATASE FAMILY PROTEIN (AFU_ORTHOLOGUE AFUA_3G09210)"/>
    <property type="match status" value="1"/>
</dbReference>
<dbReference type="Proteomes" id="UP000298488">
    <property type="component" value="Unassembled WGS sequence"/>
</dbReference>
<dbReference type="PANTHER" id="PTHR42834">
    <property type="entry name" value="ENDONUCLEASE/EXONUCLEASE/PHOSPHATASE FAMILY PROTEIN (AFU_ORTHOLOGUE AFUA_3G09210)"/>
    <property type="match status" value="1"/>
</dbReference>
<dbReference type="OrthoDB" id="1016457at2"/>
<organism evidence="2 3">
    <name type="scientific">Terrimesophilobacter mesophilus</name>
    <dbReference type="NCBI Taxonomy" id="433647"/>
    <lineage>
        <taxon>Bacteria</taxon>
        <taxon>Bacillati</taxon>
        <taxon>Actinomycetota</taxon>
        <taxon>Actinomycetes</taxon>
        <taxon>Micrococcales</taxon>
        <taxon>Microbacteriaceae</taxon>
        <taxon>Terrimesophilobacter</taxon>
    </lineage>
</organism>
<dbReference type="InterPro" id="IPR004843">
    <property type="entry name" value="Calcineurin-like_PHP"/>
</dbReference>
<dbReference type="Pfam" id="PF00932">
    <property type="entry name" value="LTD"/>
    <property type="match status" value="1"/>
</dbReference>
<dbReference type="Gene3D" id="3.90.780.10">
    <property type="entry name" value="5'-Nucleotidase, C-terminal domain"/>
    <property type="match status" value="1"/>
</dbReference>
<keyword evidence="1" id="KW-0732">Signal</keyword>
<dbReference type="GO" id="GO:0009166">
    <property type="term" value="P:nucleotide catabolic process"/>
    <property type="evidence" value="ECO:0007669"/>
    <property type="project" value="InterPro"/>
</dbReference>
<gene>
    <name evidence="2" type="ORF">E3N84_08390</name>
</gene>
<comment type="caution">
    <text evidence="2">The sequence shown here is derived from an EMBL/GenBank/DDBJ whole genome shotgun (WGS) entry which is preliminary data.</text>
</comment>
<evidence type="ECO:0000256" key="1">
    <source>
        <dbReference type="ARBA" id="ARBA00022729"/>
    </source>
</evidence>
<protein>
    <submittedName>
        <fullName evidence="2">ExeM/NucH family extracellular endonuclease</fullName>
    </submittedName>
</protein>
<dbReference type="Pfam" id="PF00149">
    <property type="entry name" value="Metallophos"/>
    <property type="match status" value="1"/>
</dbReference>
<dbReference type="CDD" id="cd10283">
    <property type="entry name" value="MnuA_DNase1-like"/>
    <property type="match status" value="1"/>
</dbReference>
<dbReference type="RefSeq" id="WP_104095927.1">
    <property type="nucleotide sequence ID" value="NZ_JACHBP010000001.1"/>
</dbReference>
<dbReference type="InterPro" id="IPR013783">
    <property type="entry name" value="Ig-like_fold"/>
</dbReference>
<dbReference type="Pfam" id="PF03372">
    <property type="entry name" value="Exo_endo_phos"/>
    <property type="match status" value="1"/>
</dbReference>
<proteinExistence type="predicted"/>
<dbReference type="GO" id="GO:0004519">
    <property type="term" value="F:endonuclease activity"/>
    <property type="evidence" value="ECO:0007669"/>
    <property type="project" value="UniProtKB-KW"/>
</dbReference>
<dbReference type="Gene3D" id="2.60.40.10">
    <property type="entry name" value="Immunoglobulins"/>
    <property type="match status" value="1"/>
</dbReference>
<dbReference type="SUPFAM" id="SSF55816">
    <property type="entry name" value="5'-nucleotidase (syn. UDP-sugar hydrolase), C-terminal domain"/>
    <property type="match status" value="1"/>
</dbReference>
<dbReference type="InterPro" id="IPR036691">
    <property type="entry name" value="Endo/exonu/phosph_ase_sf"/>
</dbReference>
<dbReference type="GO" id="GO:0005975">
    <property type="term" value="P:carbohydrate metabolic process"/>
    <property type="evidence" value="ECO:0007669"/>
    <property type="project" value="UniProtKB-ARBA"/>
</dbReference>
<dbReference type="PROSITE" id="PS51841">
    <property type="entry name" value="LTD"/>
    <property type="match status" value="1"/>
</dbReference>
<dbReference type="Gene3D" id="3.60.21.10">
    <property type="match status" value="1"/>
</dbReference>
<accession>A0A4R8VAU6</accession>
<evidence type="ECO:0000313" key="2">
    <source>
        <dbReference type="EMBL" id="TFB80059.1"/>
    </source>
</evidence>
<keyword evidence="2" id="KW-0378">Hydrolase</keyword>
<reference evidence="2 3" key="1">
    <citation type="submission" date="2019-03" db="EMBL/GenBank/DDBJ databases">
        <title>Genomics of glacier-inhabiting Cryobacterium strains.</title>
        <authorList>
            <person name="Liu Q."/>
            <person name="Xin Y.-H."/>
        </authorList>
    </citation>
    <scope>NUCLEOTIDE SEQUENCE [LARGE SCALE GENOMIC DNA]</scope>
    <source>
        <strain evidence="2 3">CGMCC 1.10440</strain>
    </source>
</reference>
<evidence type="ECO:0000313" key="3">
    <source>
        <dbReference type="Proteomes" id="UP000298488"/>
    </source>
</evidence>
<dbReference type="GO" id="GO:0016787">
    <property type="term" value="F:hydrolase activity"/>
    <property type="evidence" value="ECO:0007669"/>
    <property type="project" value="InterPro"/>
</dbReference>
<dbReference type="SUPFAM" id="SSF74853">
    <property type="entry name" value="Lamin A/C globular tail domain"/>
    <property type="match status" value="1"/>
</dbReference>
<dbReference type="CDD" id="cd04486">
    <property type="entry name" value="YhcR_OBF_like"/>
    <property type="match status" value="1"/>
</dbReference>
<dbReference type="EMBL" id="SOFI01000003">
    <property type="protein sequence ID" value="TFB80059.1"/>
    <property type="molecule type" value="Genomic_DNA"/>
</dbReference>
<dbReference type="InterPro" id="IPR008334">
    <property type="entry name" value="5'-Nucleotdase_C"/>
</dbReference>